<dbReference type="RefSeq" id="WP_209464762.1">
    <property type="nucleotide sequence ID" value="NZ_CP110224.1"/>
</dbReference>
<dbReference type="Proteomes" id="UP001519345">
    <property type="component" value="Unassembled WGS sequence"/>
</dbReference>
<comment type="caution">
    <text evidence="1">The sequence shown here is derived from an EMBL/GenBank/DDBJ whole genome shotgun (WGS) entry which is preliminary data.</text>
</comment>
<keyword evidence="2" id="KW-1185">Reference proteome</keyword>
<evidence type="ECO:0000313" key="1">
    <source>
        <dbReference type="EMBL" id="MBP1971757.1"/>
    </source>
</evidence>
<evidence type="ECO:0000313" key="2">
    <source>
        <dbReference type="Proteomes" id="UP001519345"/>
    </source>
</evidence>
<reference evidence="1 2" key="1">
    <citation type="submission" date="2021-03" db="EMBL/GenBank/DDBJ databases">
        <title>Genomic Encyclopedia of Type Strains, Phase IV (KMG-IV): sequencing the most valuable type-strain genomes for metagenomic binning, comparative biology and taxonomic classification.</title>
        <authorList>
            <person name="Goeker M."/>
        </authorList>
    </citation>
    <scope>NUCLEOTIDE SEQUENCE [LARGE SCALE GENOMIC DNA]</scope>
    <source>
        <strain evidence="1 2">DSM 25609</strain>
    </source>
</reference>
<dbReference type="EMBL" id="JAGGKX010000035">
    <property type="protein sequence ID" value="MBP1971757.1"/>
    <property type="molecule type" value="Genomic_DNA"/>
</dbReference>
<protein>
    <submittedName>
        <fullName evidence="1">Uncharacterized protein</fullName>
    </submittedName>
</protein>
<organism evidence="1 2">
    <name type="scientific">Virgibacillus natechei</name>
    <dbReference type="NCBI Taxonomy" id="1216297"/>
    <lineage>
        <taxon>Bacteria</taxon>
        <taxon>Bacillati</taxon>
        <taxon>Bacillota</taxon>
        <taxon>Bacilli</taxon>
        <taxon>Bacillales</taxon>
        <taxon>Bacillaceae</taxon>
        <taxon>Virgibacillus</taxon>
    </lineage>
</organism>
<accession>A0ABS4ILC7</accession>
<gene>
    <name evidence="1" type="ORF">J2Z83_003912</name>
</gene>
<proteinExistence type="predicted"/>
<sequence length="71" mass="8179">MRCFITGSQLRKYNYFLNCISAIKPSAIKGFADAKFSKKIQQAEAAMDSTYADVDSVIRVHLIALWDRKWF</sequence>
<name>A0ABS4ILC7_9BACI</name>